<dbReference type="SUPFAM" id="SSF48498">
    <property type="entry name" value="Tetracyclin repressor-like, C-terminal domain"/>
    <property type="match status" value="1"/>
</dbReference>
<dbReference type="PANTHER" id="PTHR30055">
    <property type="entry name" value="HTH-TYPE TRANSCRIPTIONAL REGULATOR RUTR"/>
    <property type="match status" value="1"/>
</dbReference>
<organism evidence="4 5">
    <name type="scientific">Kocuria varians</name>
    <name type="common">Micrococcus varians</name>
    <dbReference type="NCBI Taxonomy" id="1272"/>
    <lineage>
        <taxon>Bacteria</taxon>
        <taxon>Bacillati</taxon>
        <taxon>Actinomycetota</taxon>
        <taxon>Actinomycetes</taxon>
        <taxon>Micrococcales</taxon>
        <taxon>Micrococcaceae</taxon>
        <taxon>Kocuria</taxon>
    </lineage>
</organism>
<feature type="domain" description="BetI-type transcriptional repressor C-terminal" evidence="3">
    <location>
        <begin position="107"/>
        <end position="184"/>
    </location>
</feature>
<dbReference type="GO" id="GO:0000976">
    <property type="term" value="F:transcription cis-regulatory region binding"/>
    <property type="evidence" value="ECO:0007669"/>
    <property type="project" value="TreeGrafter"/>
</dbReference>
<accession>A0A4Y4D2W6</accession>
<feature type="region of interest" description="Disordered" evidence="2">
    <location>
        <begin position="1"/>
        <end position="22"/>
    </location>
</feature>
<keyword evidence="1" id="KW-0238">DNA-binding</keyword>
<dbReference type="InterPro" id="IPR050109">
    <property type="entry name" value="HTH-type_TetR-like_transc_reg"/>
</dbReference>
<dbReference type="Pfam" id="PF13977">
    <property type="entry name" value="TetR_C_6"/>
    <property type="match status" value="1"/>
</dbReference>
<dbReference type="STRING" id="1272.GCA_900014985_01948"/>
<dbReference type="InterPro" id="IPR036271">
    <property type="entry name" value="Tet_transcr_reg_TetR-rel_C_sf"/>
</dbReference>
<evidence type="ECO:0000256" key="2">
    <source>
        <dbReference type="SAM" id="MobiDB-lite"/>
    </source>
</evidence>
<gene>
    <name evidence="4" type="ORF">KVA01_04540</name>
</gene>
<dbReference type="SUPFAM" id="SSF46689">
    <property type="entry name" value="Homeodomain-like"/>
    <property type="match status" value="1"/>
</dbReference>
<reference evidence="4 5" key="1">
    <citation type="submission" date="2019-06" db="EMBL/GenBank/DDBJ databases">
        <title>Whole genome shotgun sequence of Kocuria varians NBRC 15358.</title>
        <authorList>
            <person name="Hosoyama A."/>
            <person name="Uohara A."/>
            <person name="Ohji S."/>
            <person name="Ichikawa N."/>
        </authorList>
    </citation>
    <scope>NUCLEOTIDE SEQUENCE [LARGE SCALE GENOMIC DNA]</scope>
    <source>
        <strain evidence="4 5">NBRC 15358</strain>
    </source>
</reference>
<dbReference type="AlphaFoldDB" id="A0A4Y4D2W6"/>
<dbReference type="PANTHER" id="PTHR30055:SF200">
    <property type="entry name" value="HTH-TYPE TRANSCRIPTIONAL REPRESSOR BDCR"/>
    <property type="match status" value="1"/>
</dbReference>
<dbReference type="Gene3D" id="1.10.357.10">
    <property type="entry name" value="Tetracycline Repressor, domain 2"/>
    <property type="match status" value="1"/>
</dbReference>
<dbReference type="InterPro" id="IPR039538">
    <property type="entry name" value="BetI_C"/>
</dbReference>
<evidence type="ECO:0000256" key="1">
    <source>
        <dbReference type="ARBA" id="ARBA00023125"/>
    </source>
</evidence>
<name>A0A4Y4D2W6_KOCVA</name>
<sequence>MTDEQQEKSAASPRRRLSSEQRREQILNTAEAQVLRSGLQHLTHRGIASELGVTHALVVHYEPDMGALRARVCESLLLAEYDETCARLASVPDAVAGVRELIALMSRPGREEMAAVWLDGWSLGRRHGPTAEVMRQMMDRWQGFVAELVSRGIAAGEFADVDAQACAWEAIALLDGLNAHTLVGYGDRSHYTERVAAPMEARLGLPHGTLALQNSTHYAAH</sequence>
<comment type="caution">
    <text evidence="4">The sequence shown here is derived from an EMBL/GenBank/DDBJ whole genome shotgun (WGS) entry which is preliminary data.</text>
</comment>
<protein>
    <submittedName>
        <fullName evidence="4">Transcriptional regulator</fullName>
    </submittedName>
</protein>
<dbReference type="InterPro" id="IPR009057">
    <property type="entry name" value="Homeodomain-like_sf"/>
</dbReference>
<dbReference type="OrthoDB" id="4548508at2"/>
<evidence type="ECO:0000259" key="3">
    <source>
        <dbReference type="Pfam" id="PF13977"/>
    </source>
</evidence>
<evidence type="ECO:0000313" key="4">
    <source>
        <dbReference type="EMBL" id="GEC98299.1"/>
    </source>
</evidence>
<dbReference type="Proteomes" id="UP000315730">
    <property type="component" value="Unassembled WGS sequence"/>
</dbReference>
<evidence type="ECO:0000313" key="5">
    <source>
        <dbReference type="Proteomes" id="UP000315730"/>
    </source>
</evidence>
<proteinExistence type="predicted"/>
<dbReference type="GO" id="GO:0003700">
    <property type="term" value="F:DNA-binding transcription factor activity"/>
    <property type="evidence" value="ECO:0007669"/>
    <property type="project" value="TreeGrafter"/>
</dbReference>
<dbReference type="EMBL" id="BJNW01000003">
    <property type="protein sequence ID" value="GEC98299.1"/>
    <property type="molecule type" value="Genomic_DNA"/>
</dbReference>
<keyword evidence="5" id="KW-1185">Reference proteome</keyword>
<dbReference type="RefSeq" id="WP_141268777.1">
    <property type="nucleotide sequence ID" value="NZ_BJNW01000003.1"/>
</dbReference>